<dbReference type="GO" id="GO:0070006">
    <property type="term" value="F:metalloaminopeptidase activity"/>
    <property type="evidence" value="ECO:0007669"/>
    <property type="project" value="TreeGrafter"/>
</dbReference>
<evidence type="ECO:0000259" key="12">
    <source>
        <dbReference type="Pfam" id="PF17900"/>
    </source>
</evidence>
<organism evidence="13 14">
    <name type="scientific">Wenyingzhuangia marina</name>
    <dbReference type="NCBI Taxonomy" id="1195760"/>
    <lineage>
        <taxon>Bacteria</taxon>
        <taxon>Pseudomonadati</taxon>
        <taxon>Bacteroidota</taxon>
        <taxon>Flavobacteriia</taxon>
        <taxon>Flavobacteriales</taxon>
        <taxon>Flavobacteriaceae</taxon>
        <taxon>Wenyingzhuangia</taxon>
    </lineage>
</organism>
<reference evidence="14" key="1">
    <citation type="submission" date="2016-11" db="EMBL/GenBank/DDBJ databases">
        <authorList>
            <person name="Varghese N."/>
            <person name="Submissions S."/>
        </authorList>
    </citation>
    <scope>NUCLEOTIDE SEQUENCE [LARGE SCALE GENOMIC DNA]</scope>
    <source>
        <strain evidence="14">DSM 100572</strain>
    </source>
</reference>
<keyword evidence="10" id="KW-0482">Metalloprotease</keyword>
<dbReference type="EMBL" id="FQXQ01000006">
    <property type="protein sequence ID" value="SHH88856.1"/>
    <property type="molecule type" value="Genomic_DNA"/>
</dbReference>
<dbReference type="Pfam" id="PF17900">
    <property type="entry name" value="Peptidase_M1_N"/>
    <property type="match status" value="1"/>
</dbReference>
<evidence type="ECO:0000256" key="7">
    <source>
        <dbReference type="ARBA" id="ARBA00022723"/>
    </source>
</evidence>
<dbReference type="InterPro" id="IPR050344">
    <property type="entry name" value="Peptidase_M1_aminopeptidases"/>
</dbReference>
<keyword evidence="8" id="KW-0378">Hydrolase</keyword>
<name>A0A1M5WMT3_9FLAO</name>
<dbReference type="GO" id="GO:0005615">
    <property type="term" value="C:extracellular space"/>
    <property type="evidence" value="ECO:0007669"/>
    <property type="project" value="TreeGrafter"/>
</dbReference>
<dbReference type="SUPFAM" id="SSF63737">
    <property type="entry name" value="Leukotriene A4 hydrolase N-terminal domain"/>
    <property type="match status" value="1"/>
</dbReference>
<dbReference type="GO" id="GO:0043171">
    <property type="term" value="P:peptide catabolic process"/>
    <property type="evidence" value="ECO:0007669"/>
    <property type="project" value="TreeGrafter"/>
</dbReference>
<keyword evidence="14" id="KW-1185">Reference proteome</keyword>
<evidence type="ECO:0000313" key="13">
    <source>
        <dbReference type="EMBL" id="SHH88856.1"/>
    </source>
</evidence>
<gene>
    <name evidence="13" type="ORF">SAMN05444281_2514</name>
</gene>
<keyword evidence="13" id="KW-0031">Aminopeptidase</keyword>
<dbReference type="CDD" id="cd09602">
    <property type="entry name" value="M1_APN"/>
    <property type="match status" value="1"/>
</dbReference>
<dbReference type="EC" id="3.4.11.2" evidence="4"/>
<dbReference type="PANTHER" id="PTHR11533">
    <property type="entry name" value="PROTEASE M1 ZINC METALLOPROTEASE"/>
    <property type="match status" value="1"/>
</dbReference>
<feature type="domain" description="Aminopeptidase N-like N-terminal" evidence="12">
    <location>
        <begin position="138"/>
        <end position="208"/>
    </location>
</feature>
<dbReference type="OrthoDB" id="100605at2"/>
<dbReference type="Pfam" id="PF01433">
    <property type="entry name" value="Peptidase_M1"/>
    <property type="match status" value="1"/>
</dbReference>
<evidence type="ECO:0000256" key="3">
    <source>
        <dbReference type="ARBA" id="ARBA00010136"/>
    </source>
</evidence>
<dbReference type="GO" id="GO:0042277">
    <property type="term" value="F:peptide binding"/>
    <property type="evidence" value="ECO:0007669"/>
    <property type="project" value="TreeGrafter"/>
</dbReference>
<evidence type="ECO:0000256" key="5">
    <source>
        <dbReference type="ARBA" id="ARBA00015611"/>
    </source>
</evidence>
<dbReference type="Gene3D" id="1.10.390.10">
    <property type="entry name" value="Neutral Protease Domain 2"/>
    <property type="match status" value="1"/>
</dbReference>
<evidence type="ECO:0000256" key="6">
    <source>
        <dbReference type="ARBA" id="ARBA00022670"/>
    </source>
</evidence>
<dbReference type="SUPFAM" id="SSF55486">
    <property type="entry name" value="Metalloproteases ('zincins'), catalytic domain"/>
    <property type="match status" value="1"/>
</dbReference>
<evidence type="ECO:0000256" key="9">
    <source>
        <dbReference type="ARBA" id="ARBA00022833"/>
    </source>
</evidence>
<evidence type="ECO:0000256" key="2">
    <source>
        <dbReference type="ARBA" id="ARBA00001947"/>
    </source>
</evidence>
<accession>A0A1M5WMT3</accession>
<dbReference type="PANTHER" id="PTHR11533:SF299">
    <property type="entry name" value="AMINOPEPTIDASE"/>
    <property type="match status" value="1"/>
</dbReference>
<dbReference type="STRING" id="1195760.SAMN05444281_2514"/>
<evidence type="ECO:0000256" key="1">
    <source>
        <dbReference type="ARBA" id="ARBA00000098"/>
    </source>
</evidence>
<dbReference type="InterPro" id="IPR014782">
    <property type="entry name" value="Peptidase_M1_dom"/>
</dbReference>
<dbReference type="InterPro" id="IPR001930">
    <property type="entry name" value="Peptidase_M1"/>
</dbReference>
<dbReference type="GO" id="GO:0016020">
    <property type="term" value="C:membrane"/>
    <property type="evidence" value="ECO:0007669"/>
    <property type="project" value="TreeGrafter"/>
</dbReference>
<dbReference type="RefSeq" id="WP_073122065.1">
    <property type="nucleotide sequence ID" value="NZ_BMEN01000005.1"/>
</dbReference>
<evidence type="ECO:0000313" key="14">
    <source>
        <dbReference type="Proteomes" id="UP000184109"/>
    </source>
</evidence>
<sequence length="852" mass="98829">MKKIYSILILTVLFSCNLKPKEDVLLKNGISIDLASYRKKQISNIIYHLKFNIPLKREEPIVSELKINLEINDFEHPLYLDFNEDKSLLKKVLVNGNSVLINHQKEHLIIDKDCLKKGVNFITIKFNAGELSLNRSDDYLYTLLVPDRASTLFPCFDQPNLKAKYTLDITTPKDWKVLCGSPLQLKENQGDYTRHLYNKTSDKMSTYLFSFVTGIFNESIDELGAMKMKLLYRENNKSKINASLNEIFKLHQQSIDFLEDYTQQKFPFQKIDFVSIPGFQYGGMEHVGAIQYREASLFLDSTATQSQKLNRAKLIAHETSHMWFGNLVTMEWFNDVWLKEVFANFMADKIASPYFPNINHDLQFMVTHYPSAYSEDRTKGTNSIRQKLDNLKNAGSLYGAIIYNKAPIMMRQLEAIIGKDKFKKGIRNYIKTYANDNANWNDLVALLDKETNINLKQWSSVWVNEPSRPIITDDIEYFDDKITSFQISQKAENGSNNIWPQSFDIGLVYKDSVHITNVQLKDQNTNLNTLIGLPKPESIIYNYNGIGYGIFPLENSKLKISHINNDIARGYSYINLYENMLNNSISPQKAYNELLNGLESEKNELIIRLITNEISSVFWKYFTNEQRKNILPFFEKSLRNLLHKDLAPGIKKTIFNLYKNVAYSEKGKNYLYDIWNKSETLINLNLNEVDYTSIASKLAIYKHEKIDEILEKTKSNITNIDRQKEFDFILPSLSNDESVRDAFMNSLTNPVNREKEYWTLVALDNIHHPLRQKTAIKHLPLCLNLLEEIFLTGDIFFPKSWLNSSIANYSSEEALQIVEIFLKENPNLNPVLKNKLLQATDGLYRFQKINNN</sequence>
<dbReference type="Proteomes" id="UP000184109">
    <property type="component" value="Unassembled WGS sequence"/>
</dbReference>
<proteinExistence type="inferred from homology"/>
<feature type="domain" description="Peptidase M1 membrane alanine aminopeptidase" evidence="11">
    <location>
        <begin position="250"/>
        <end position="462"/>
    </location>
</feature>
<evidence type="ECO:0000259" key="11">
    <source>
        <dbReference type="Pfam" id="PF01433"/>
    </source>
</evidence>
<comment type="cofactor">
    <cofactor evidence="2">
        <name>Zn(2+)</name>
        <dbReference type="ChEBI" id="CHEBI:29105"/>
    </cofactor>
</comment>
<protein>
    <recommendedName>
        <fullName evidence="5">Aminopeptidase N</fullName>
        <ecNumber evidence="4">3.4.11.2</ecNumber>
    </recommendedName>
</protein>
<dbReference type="InterPro" id="IPR042097">
    <property type="entry name" value="Aminopeptidase_N-like_N_sf"/>
</dbReference>
<dbReference type="PRINTS" id="PR00756">
    <property type="entry name" value="ALADIPTASE"/>
</dbReference>
<evidence type="ECO:0000256" key="8">
    <source>
        <dbReference type="ARBA" id="ARBA00022801"/>
    </source>
</evidence>
<keyword evidence="6" id="KW-0645">Protease</keyword>
<dbReference type="Gene3D" id="2.60.40.1730">
    <property type="entry name" value="tricorn interacting facor f3 domain"/>
    <property type="match status" value="1"/>
</dbReference>
<evidence type="ECO:0000256" key="10">
    <source>
        <dbReference type="ARBA" id="ARBA00023049"/>
    </source>
</evidence>
<dbReference type="GO" id="GO:0008270">
    <property type="term" value="F:zinc ion binding"/>
    <property type="evidence" value="ECO:0007669"/>
    <property type="project" value="InterPro"/>
</dbReference>
<dbReference type="PROSITE" id="PS51257">
    <property type="entry name" value="PROKAR_LIPOPROTEIN"/>
    <property type="match status" value="1"/>
</dbReference>
<evidence type="ECO:0000256" key="4">
    <source>
        <dbReference type="ARBA" id="ARBA00012564"/>
    </source>
</evidence>
<comment type="catalytic activity">
    <reaction evidence="1">
        <text>Release of an N-terminal amino acid, Xaa-|-Yaa- from a peptide, amide or arylamide. Xaa is preferably Ala, but may be most amino acids including Pro (slow action). When a terminal hydrophobic residue is followed by a prolyl residue, the two may be released as an intact Xaa-Pro dipeptide.</text>
        <dbReference type="EC" id="3.4.11.2"/>
    </reaction>
</comment>
<dbReference type="InterPro" id="IPR027268">
    <property type="entry name" value="Peptidase_M4/M1_CTD_sf"/>
</dbReference>
<dbReference type="GO" id="GO:0005737">
    <property type="term" value="C:cytoplasm"/>
    <property type="evidence" value="ECO:0007669"/>
    <property type="project" value="TreeGrafter"/>
</dbReference>
<dbReference type="AlphaFoldDB" id="A0A1M5WMT3"/>
<dbReference type="InterPro" id="IPR045357">
    <property type="entry name" value="Aminopeptidase_N-like_N"/>
</dbReference>
<comment type="similarity">
    <text evidence="3">Belongs to the peptidase M1 family.</text>
</comment>
<keyword evidence="9" id="KW-0862">Zinc</keyword>
<dbReference type="GO" id="GO:0016285">
    <property type="term" value="F:alanyl aminopeptidase activity"/>
    <property type="evidence" value="ECO:0007669"/>
    <property type="project" value="UniProtKB-EC"/>
</dbReference>
<keyword evidence="7" id="KW-0479">Metal-binding</keyword>
<dbReference type="GO" id="GO:0006508">
    <property type="term" value="P:proteolysis"/>
    <property type="evidence" value="ECO:0007669"/>
    <property type="project" value="UniProtKB-KW"/>
</dbReference>